<evidence type="ECO:0000256" key="1">
    <source>
        <dbReference type="SAM" id="Phobius"/>
    </source>
</evidence>
<dbReference type="EMBL" id="FNJB01000007">
    <property type="protein sequence ID" value="SDP20038.1"/>
    <property type="molecule type" value="Genomic_DNA"/>
</dbReference>
<keyword evidence="1" id="KW-1133">Transmembrane helix</keyword>
<organism evidence="2 3">
    <name type="scientific">Actinokineospora alba</name>
    <dbReference type="NCBI Taxonomy" id="504798"/>
    <lineage>
        <taxon>Bacteria</taxon>
        <taxon>Bacillati</taxon>
        <taxon>Actinomycetota</taxon>
        <taxon>Actinomycetes</taxon>
        <taxon>Pseudonocardiales</taxon>
        <taxon>Pseudonocardiaceae</taxon>
        <taxon>Actinokineospora</taxon>
    </lineage>
</organism>
<keyword evidence="1" id="KW-0472">Membrane</keyword>
<feature type="transmembrane region" description="Helical" evidence="1">
    <location>
        <begin position="74"/>
        <end position="93"/>
    </location>
</feature>
<evidence type="ECO:0000313" key="2">
    <source>
        <dbReference type="EMBL" id="SDP20038.1"/>
    </source>
</evidence>
<dbReference type="RefSeq" id="WP_091377403.1">
    <property type="nucleotide sequence ID" value="NZ_SNXU01000001.1"/>
</dbReference>
<keyword evidence="3" id="KW-1185">Reference proteome</keyword>
<reference evidence="3" key="1">
    <citation type="submission" date="2016-10" db="EMBL/GenBank/DDBJ databases">
        <authorList>
            <person name="Varghese N."/>
            <person name="Submissions S."/>
        </authorList>
    </citation>
    <scope>NUCLEOTIDE SEQUENCE [LARGE SCALE GENOMIC DNA]</scope>
    <source>
        <strain evidence="3">IBRC-M 10655</strain>
    </source>
</reference>
<evidence type="ECO:0000313" key="3">
    <source>
        <dbReference type="Proteomes" id="UP000199651"/>
    </source>
</evidence>
<dbReference type="OrthoDB" id="9976823at2"/>
<dbReference type="AlphaFoldDB" id="A0A1H0QTL4"/>
<keyword evidence="1" id="KW-0812">Transmembrane</keyword>
<proteinExistence type="predicted"/>
<gene>
    <name evidence="2" type="ORF">SAMN05192558_107117</name>
</gene>
<accession>A0A1H0QTL4</accession>
<sequence>MVNRQLKLLIGGLVCALLPYVLFIGASQEVVINGVKTVDNRLNIAGVVGGLAAIAIGWRMAMQWETESDKAPKWRIAAAAIALAGAAQVVYSLDLFQ</sequence>
<feature type="transmembrane region" description="Helical" evidence="1">
    <location>
        <begin position="42"/>
        <end position="62"/>
    </location>
</feature>
<name>A0A1H0QTL4_9PSEU</name>
<protein>
    <submittedName>
        <fullName evidence="2">Uncharacterized protein</fullName>
    </submittedName>
</protein>
<dbReference type="Proteomes" id="UP000199651">
    <property type="component" value="Unassembled WGS sequence"/>
</dbReference>